<evidence type="ECO:0000313" key="2">
    <source>
        <dbReference type="EMBL" id="RHA43155.1"/>
    </source>
</evidence>
<protein>
    <submittedName>
        <fullName evidence="2">Chromosome partitioning protein</fullName>
    </submittedName>
</protein>
<dbReference type="InterPro" id="IPR027417">
    <property type="entry name" value="P-loop_NTPase"/>
</dbReference>
<dbReference type="AlphaFoldDB" id="A0A413RN86"/>
<keyword evidence="3" id="KW-1185">Reference proteome</keyword>
<feature type="region of interest" description="Disordered" evidence="1">
    <location>
        <begin position="1"/>
        <end position="30"/>
    </location>
</feature>
<dbReference type="RefSeq" id="WP_118766567.1">
    <property type="nucleotide sequence ID" value="NZ_QWKP01000160.1"/>
</dbReference>
<feature type="region of interest" description="Disordered" evidence="1">
    <location>
        <begin position="80"/>
        <end position="145"/>
    </location>
</feature>
<dbReference type="GO" id="GO:0005524">
    <property type="term" value="F:ATP binding"/>
    <property type="evidence" value="ECO:0007669"/>
    <property type="project" value="TreeGrafter"/>
</dbReference>
<dbReference type="EMBL" id="QWKP01000160">
    <property type="protein sequence ID" value="RHA43155.1"/>
    <property type="molecule type" value="Genomic_DNA"/>
</dbReference>
<evidence type="ECO:0000313" key="3">
    <source>
        <dbReference type="Proteomes" id="UP000283374"/>
    </source>
</evidence>
<dbReference type="GO" id="GO:0016887">
    <property type="term" value="F:ATP hydrolysis activity"/>
    <property type="evidence" value="ECO:0007669"/>
    <property type="project" value="TreeGrafter"/>
</dbReference>
<gene>
    <name evidence="2" type="ORF">D1825_06155</name>
</gene>
<dbReference type="Proteomes" id="UP000283374">
    <property type="component" value="Unassembled WGS sequence"/>
</dbReference>
<dbReference type="PANTHER" id="PTHR43384">
    <property type="entry name" value="SEPTUM SITE-DETERMINING PROTEIN MIND HOMOLOG, CHLOROPLASTIC-RELATED"/>
    <property type="match status" value="1"/>
</dbReference>
<proteinExistence type="predicted"/>
<dbReference type="PANTHER" id="PTHR43384:SF14">
    <property type="entry name" value="ESX-1 SECRETION-ASSOCIATED PROTEIN ESPI"/>
    <property type="match status" value="1"/>
</dbReference>
<sequence length="459" mass="48644">MDDDEQGVATKTRDPEISAEVREDGTGEISVDGVVERVERETLQEAGAAITSRIAELAEGLGHPVPVQVRDPEGVWSLLIHPDGSVDEAPGDTAATDKADEPDEAPADAAPTPEQPAKPEPAPDPVAESGPPPGLIAASAPARDRSAATLPTLDDLLAARHPVTAGPAERGVRVGIRRITFGAISPGPGRKEQRRRVQQAAVRRGFDGPKTIVVINPKGGAHKTTATMMLAATFGLERGGYTLAWDNNETRGTLGWRSAHTEHARTAVDLLHALPNLGDEGTVRVGDLDAFVRTQSTQQFDVLASDEDSASAASVDAASFTSLHTVLSRFYRVLVVDTGNNMRASNWQAAVTAADQIVVVSTIREDTAQSAAWALDALRSTGHEDAVRRAVTVLSEPDRKVDKDLRGRLRSHFGALTRAIVEVPHDAALVAGGPIDFESLRPDTRDAWLRATAVVADGL</sequence>
<organism evidence="2 3">
    <name type="scientific">Cellulomonas rhizosphaerae</name>
    <dbReference type="NCBI Taxonomy" id="2293719"/>
    <lineage>
        <taxon>Bacteria</taxon>
        <taxon>Bacillati</taxon>
        <taxon>Actinomycetota</taxon>
        <taxon>Actinomycetes</taxon>
        <taxon>Micrococcales</taxon>
        <taxon>Cellulomonadaceae</taxon>
        <taxon>Cellulomonas</taxon>
    </lineage>
</organism>
<feature type="compositionally biased region" description="Basic and acidic residues" evidence="1">
    <location>
        <begin position="11"/>
        <end position="25"/>
    </location>
</feature>
<accession>A0A413RN86</accession>
<dbReference type="Gene3D" id="3.40.50.300">
    <property type="entry name" value="P-loop containing nucleotide triphosphate hydrolases"/>
    <property type="match status" value="1"/>
</dbReference>
<dbReference type="InterPro" id="IPR050625">
    <property type="entry name" value="ParA/MinD_ATPase"/>
</dbReference>
<evidence type="ECO:0000256" key="1">
    <source>
        <dbReference type="SAM" id="MobiDB-lite"/>
    </source>
</evidence>
<dbReference type="SUPFAM" id="SSF52540">
    <property type="entry name" value="P-loop containing nucleoside triphosphate hydrolases"/>
    <property type="match status" value="1"/>
</dbReference>
<dbReference type="OrthoDB" id="4640801at2"/>
<dbReference type="GO" id="GO:0009898">
    <property type="term" value="C:cytoplasmic side of plasma membrane"/>
    <property type="evidence" value="ECO:0007669"/>
    <property type="project" value="TreeGrafter"/>
</dbReference>
<feature type="compositionally biased region" description="Pro residues" evidence="1">
    <location>
        <begin position="113"/>
        <end position="134"/>
    </location>
</feature>
<comment type="caution">
    <text evidence="2">The sequence shown here is derived from an EMBL/GenBank/DDBJ whole genome shotgun (WGS) entry which is preliminary data.</text>
</comment>
<dbReference type="GO" id="GO:0051782">
    <property type="term" value="P:negative regulation of cell division"/>
    <property type="evidence" value="ECO:0007669"/>
    <property type="project" value="TreeGrafter"/>
</dbReference>
<name>A0A413RN86_9CELL</name>
<dbReference type="GO" id="GO:0005829">
    <property type="term" value="C:cytosol"/>
    <property type="evidence" value="ECO:0007669"/>
    <property type="project" value="TreeGrafter"/>
</dbReference>
<reference evidence="2 3" key="1">
    <citation type="submission" date="2018-08" db="EMBL/GenBank/DDBJ databases">
        <title>Cellulomonas rhizosphaerae sp. nov., a novel actinomycete isolated from soil.</title>
        <authorList>
            <person name="Tian Y."/>
        </authorList>
    </citation>
    <scope>NUCLEOTIDE SEQUENCE [LARGE SCALE GENOMIC DNA]</scope>
    <source>
        <strain evidence="2 3">NEAU-TCZ24</strain>
    </source>
</reference>